<evidence type="ECO:0000313" key="3">
    <source>
        <dbReference type="EMBL" id="RRJ28702.1"/>
    </source>
</evidence>
<proteinExistence type="predicted"/>
<accession>A0A3P3R5E8</accession>
<feature type="transmembrane region" description="Helical" evidence="2">
    <location>
        <begin position="9"/>
        <end position="27"/>
    </location>
</feature>
<sequence>MVLLLFDRLPLLMWGLCFGVALGWWLFQSRSPPQTTSGREQYEPARMSESIRSQLSDSDIPVERIDKRDPEGPVTLLISPS</sequence>
<keyword evidence="4" id="KW-1185">Reference proteome</keyword>
<evidence type="ECO:0000256" key="2">
    <source>
        <dbReference type="SAM" id="Phobius"/>
    </source>
</evidence>
<keyword evidence="2" id="KW-1133">Transmembrane helix</keyword>
<reference evidence="3 4" key="1">
    <citation type="submission" date="2018-11" db="EMBL/GenBank/DDBJ databases">
        <title>Taxonoimc description of Halomarina strain SPP-AMP-1.</title>
        <authorList>
            <person name="Pal Y."/>
            <person name="Srinivasana K."/>
            <person name="Verma A."/>
            <person name="Kumar P."/>
        </authorList>
    </citation>
    <scope>NUCLEOTIDE SEQUENCE [LARGE SCALE GENOMIC DNA]</scope>
    <source>
        <strain evidence="3 4">SPP-AMP-1</strain>
    </source>
</reference>
<protein>
    <submittedName>
        <fullName evidence="3">Uncharacterized protein</fullName>
    </submittedName>
</protein>
<dbReference type="Proteomes" id="UP000282322">
    <property type="component" value="Unassembled WGS sequence"/>
</dbReference>
<keyword evidence="2" id="KW-0812">Transmembrane</keyword>
<dbReference type="AlphaFoldDB" id="A0A3P3R5E8"/>
<evidence type="ECO:0000256" key="1">
    <source>
        <dbReference type="SAM" id="MobiDB-lite"/>
    </source>
</evidence>
<evidence type="ECO:0000313" key="4">
    <source>
        <dbReference type="Proteomes" id="UP000282322"/>
    </source>
</evidence>
<feature type="region of interest" description="Disordered" evidence="1">
    <location>
        <begin position="31"/>
        <end position="81"/>
    </location>
</feature>
<name>A0A3P3R5E8_9EURY</name>
<keyword evidence="2" id="KW-0472">Membrane</keyword>
<feature type="compositionally biased region" description="Basic and acidic residues" evidence="1">
    <location>
        <begin position="61"/>
        <end position="71"/>
    </location>
</feature>
<gene>
    <name evidence="3" type="ORF">EIK79_14935</name>
</gene>
<comment type="caution">
    <text evidence="3">The sequence shown here is derived from an EMBL/GenBank/DDBJ whole genome shotgun (WGS) entry which is preliminary data.</text>
</comment>
<organism evidence="3 4">
    <name type="scientific">Halocatena pleomorpha</name>
    <dbReference type="NCBI Taxonomy" id="1785090"/>
    <lineage>
        <taxon>Archaea</taxon>
        <taxon>Methanobacteriati</taxon>
        <taxon>Methanobacteriota</taxon>
        <taxon>Stenosarchaea group</taxon>
        <taxon>Halobacteria</taxon>
        <taxon>Halobacteriales</taxon>
        <taxon>Natronomonadaceae</taxon>
        <taxon>Halocatena</taxon>
    </lineage>
</organism>
<dbReference type="EMBL" id="RRCH01000033">
    <property type="protein sequence ID" value="RRJ28702.1"/>
    <property type="molecule type" value="Genomic_DNA"/>
</dbReference>
<dbReference type="RefSeq" id="WP_124956102.1">
    <property type="nucleotide sequence ID" value="NZ_RRCH01000033.1"/>
</dbReference>